<comment type="cofactor">
    <cofactor evidence="1">
        <name>L-ascorbate</name>
        <dbReference type="ChEBI" id="CHEBI:38290"/>
    </cofactor>
</comment>
<dbReference type="Pfam" id="PF13640">
    <property type="entry name" value="2OG-FeII_Oxy_3"/>
    <property type="match status" value="1"/>
</dbReference>
<feature type="domain" description="Fe2OG dioxygenase" evidence="7">
    <location>
        <begin position="166"/>
        <end position="257"/>
    </location>
</feature>
<dbReference type="AlphaFoldDB" id="A0A1B6M107"/>
<dbReference type="EMBL" id="GEBQ01010366">
    <property type="protein sequence ID" value="JAT29611.1"/>
    <property type="molecule type" value="Transcribed_RNA"/>
</dbReference>
<reference evidence="8" key="1">
    <citation type="submission" date="2015-11" db="EMBL/GenBank/DDBJ databases">
        <title>De novo transcriptome assembly of four potential Pierce s Disease insect vectors from Arizona vineyards.</title>
        <authorList>
            <person name="Tassone E.E."/>
        </authorList>
    </citation>
    <scope>NUCLEOTIDE SEQUENCE</scope>
</reference>
<evidence type="ECO:0000256" key="3">
    <source>
        <dbReference type="ARBA" id="ARBA00022896"/>
    </source>
</evidence>
<dbReference type="PROSITE" id="PS51471">
    <property type="entry name" value="FE2OG_OXY"/>
    <property type="match status" value="1"/>
</dbReference>
<dbReference type="GO" id="GO:0005783">
    <property type="term" value="C:endoplasmic reticulum"/>
    <property type="evidence" value="ECO:0007669"/>
    <property type="project" value="TreeGrafter"/>
</dbReference>
<keyword evidence="3" id="KW-0847">Vitamin C</keyword>
<evidence type="ECO:0000256" key="1">
    <source>
        <dbReference type="ARBA" id="ARBA00001961"/>
    </source>
</evidence>
<proteinExistence type="predicted"/>
<keyword evidence="2" id="KW-0479">Metal-binding</keyword>
<evidence type="ECO:0000256" key="2">
    <source>
        <dbReference type="ARBA" id="ARBA00022723"/>
    </source>
</evidence>
<evidence type="ECO:0000313" key="8">
    <source>
        <dbReference type="EMBL" id="JAT29611.1"/>
    </source>
</evidence>
<evidence type="ECO:0000256" key="5">
    <source>
        <dbReference type="ARBA" id="ARBA00023002"/>
    </source>
</evidence>
<dbReference type="PANTHER" id="PTHR10869">
    <property type="entry name" value="PROLYL 4-HYDROXYLASE ALPHA SUBUNIT"/>
    <property type="match status" value="1"/>
</dbReference>
<dbReference type="PANTHER" id="PTHR10869:SF244">
    <property type="entry name" value="PROLYL 4-HYDROXYLASE SUBUNIT ALPHA-2"/>
    <property type="match status" value="1"/>
</dbReference>
<organism evidence="8">
    <name type="scientific">Graphocephala atropunctata</name>
    <dbReference type="NCBI Taxonomy" id="36148"/>
    <lineage>
        <taxon>Eukaryota</taxon>
        <taxon>Metazoa</taxon>
        <taxon>Ecdysozoa</taxon>
        <taxon>Arthropoda</taxon>
        <taxon>Hexapoda</taxon>
        <taxon>Insecta</taxon>
        <taxon>Pterygota</taxon>
        <taxon>Neoptera</taxon>
        <taxon>Paraneoptera</taxon>
        <taxon>Hemiptera</taxon>
        <taxon>Auchenorrhyncha</taxon>
        <taxon>Membracoidea</taxon>
        <taxon>Cicadellidae</taxon>
        <taxon>Cicadellinae</taxon>
        <taxon>Cicadellini</taxon>
        <taxon>Graphocephala</taxon>
    </lineage>
</organism>
<dbReference type="Gene3D" id="2.60.120.620">
    <property type="entry name" value="q2cbj1_9rhob like domain"/>
    <property type="match status" value="1"/>
</dbReference>
<dbReference type="InterPro" id="IPR044862">
    <property type="entry name" value="Pro_4_hyd_alph_FE2OG_OXY"/>
</dbReference>
<keyword evidence="4" id="KW-0223">Dioxygenase</keyword>
<dbReference type="GO" id="GO:0004656">
    <property type="term" value="F:procollagen-proline 4-dioxygenase activity"/>
    <property type="evidence" value="ECO:0007669"/>
    <property type="project" value="TreeGrafter"/>
</dbReference>
<dbReference type="GO" id="GO:0031418">
    <property type="term" value="F:L-ascorbic acid binding"/>
    <property type="evidence" value="ECO:0007669"/>
    <property type="project" value="UniProtKB-KW"/>
</dbReference>
<protein>
    <recommendedName>
        <fullName evidence="7">Fe2OG dioxygenase domain-containing protein</fullName>
    </recommendedName>
</protein>
<feature type="non-terminal residue" evidence="8">
    <location>
        <position position="257"/>
    </location>
</feature>
<evidence type="ECO:0000256" key="4">
    <source>
        <dbReference type="ARBA" id="ARBA00022964"/>
    </source>
</evidence>
<dbReference type="GO" id="GO:0005506">
    <property type="term" value="F:iron ion binding"/>
    <property type="evidence" value="ECO:0007669"/>
    <property type="project" value="InterPro"/>
</dbReference>
<dbReference type="InterPro" id="IPR005123">
    <property type="entry name" value="Oxoglu/Fe-dep_dioxygenase_dom"/>
</dbReference>
<name>A0A1B6M107_9HEMI</name>
<keyword evidence="6" id="KW-0408">Iron</keyword>
<dbReference type="InterPro" id="IPR006620">
    <property type="entry name" value="Pro_4_hyd_alph"/>
</dbReference>
<accession>A0A1B6M107</accession>
<dbReference type="InterPro" id="IPR045054">
    <property type="entry name" value="P4HA-like"/>
</dbReference>
<feature type="non-terminal residue" evidence="8">
    <location>
        <position position="1"/>
    </location>
</feature>
<sequence>ESLLGEYPLFLPSEDLGEEYRLALGGCKEAAVVKKEAGRNVGLRFLDTYHESISDPVCRGKVRPQQGLKCHLVHYNQSHLRICPFQLEELHLEPPVVLFHNIISDSEAQAVKDTARPQFHPSMTISRIGDGVSSMRQSETAWLDRDPLVRRLEERLAAAVGVDLSIGERIQVAAYGPGGEFMAHYDHLTKDFEPVKGIHTNRMATFMFYLDEVEKGGHTGFPYLHISVPPTKGAALFWFNSYSDGEMDYGSLHNACP</sequence>
<gene>
    <name evidence="8" type="ORF">g.2212</name>
</gene>
<dbReference type="SMART" id="SM00702">
    <property type="entry name" value="P4Hc"/>
    <property type="match status" value="1"/>
</dbReference>
<evidence type="ECO:0000259" key="7">
    <source>
        <dbReference type="PROSITE" id="PS51471"/>
    </source>
</evidence>
<keyword evidence="5" id="KW-0560">Oxidoreductase</keyword>
<evidence type="ECO:0000256" key="6">
    <source>
        <dbReference type="ARBA" id="ARBA00023004"/>
    </source>
</evidence>